<dbReference type="AlphaFoldDB" id="A0A0F9DL40"/>
<organism evidence="1">
    <name type="scientific">marine sediment metagenome</name>
    <dbReference type="NCBI Taxonomy" id="412755"/>
    <lineage>
        <taxon>unclassified sequences</taxon>
        <taxon>metagenomes</taxon>
        <taxon>ecological metagenomes</taxon>
    </lineage>
</organism>
<comment type="caution">
    <text evidence="1">The sequence shown here is derived from an EMBL/GenBank/DDBJ whole genome shotgun (WGS) entry which is preliminary data.</text>
</comment>
<name>A0A0F9DL40_9ZZZZ</name>
<reference evidence="1" key="1">
    <citation type="journal article" date="2015" name="Nature">
        <title>Complex archaea that bridge the gap between prokaryotes and eukaryotes.</title>
        <authorList>
            <person name="Spang A."/>
            <person name="Saw J.H."/>
            <person name="Jorgensen S.L."/>
            <person name="Zaremba-Niedzwiedzka K."/>
            <person name="Martijn J."/>
            <person name="Lind A.E."/>
            <person name="van Eijk R."/>
            <person name="Schleper C."/>
            <person name="Guy L."/>
            <person name="Ettema T.J."/>
        </authorList>
    </citation>
    <scope>NUCLEOTIDE SEQUENCE</scope>
</reference>
<proteinExistence type="predicted"/>
<dbReference type="EMBL" id="LAZR01031138">
    <property type="protein sequence ID" value="KKL54611.1"/>
    <property type="molecule type" value="Genomic_DNA"/>
</dbReference>
<evidence type="ECO:0000313" key="1">
    <source>
        <dbReference type="EMBL" id="KKL54611.1"/>
    </source>
</evidence>
<accession>A0A0F9DL40</accession>
<gene>
    <name evidence="1" type="ORF">LCGC14_2263690</name>
</gene>
<sequence>MKVITLIKKLLDTDLDNEVRLINTNKKDSDEDYTENIYMSFDDYGDVLLYEE</sequence>
<protein>
    <submittedName>
        <fullName evidence="1">Uncharacterized protein</fullName>
    </submittedName>
</protein>